<reference evidence="1" key="1">
    <citation type="submission" date="2020-04" db="EMBL/GenBank/DDBJ databases">
        <authorList>
            <person name="Chiriac C."/>
            <person name="Salcher M."/>
            <person name="Ghai R."/>
            <person name="Kavagutti S V."/>
        </authorList>
    </citation>
    <scope>NUCLEOTIDE SEQUENCE</scope>
</reference>
<organism evidence="1">
    <name type="scientific">uncultured Caudovirales phage</name>
    <dbReference type="NCBI Taxonomy" id="2100421"/>
    <lineage>
        <taxon>Viruses</taxon>
        <taxon>Duplodnaviria</taxon>
        <taxon>Heunggongvirae</taxon>
        <taxon>Uroviricota</taxon>
        <taxon>Caudoviricetes</taxon>
        <taxon>Peduoviridae</taxon>
        <taxon>Maltschvirus</taxon>
        <taxon>Maltschvirus maltsch</taxon>
    </lineage>
</organism>
<protein>
    <submittedName>
        <fullName evidence="1">Uncharacterized protein</fullName>
    </submittedName>
</protein>
<proteinExistence type="predicted"/>
<name>A0A6J5PBZ2_9CAUD</name>
<evidence type="ECO:0000313" key="1">
    <source>
        <dbReference type="EMBL" id="CAB4166758.1"/>
    </source>
</evidence>
<sequence length="142" mass="14985">MFDEEIKATFAAQARAMAAQINTLAAQNYIQACQNWALQGAGLPPLAAFSVAAQVSFVPEFSLKLSPTQEPVSEIKPESFLPKFATDTDAVGGPVGGPIPGAPGKFYAVATSSPQPGDDYRAAGSVYIYKKPTPFAGFWVKL</sequence>
<dbReference type="EMBL" id="LR796794">
    <property type="protein sequence ID" value="CAB4166758.1"/>
    <property type="molecule type" value="Genomic_DNA"/>
</dbReference>
<gene>
    <name evidence="1" type="ORF">UFOVP836_55</name>
</gene>
<accession>A0A6J5PBZ2</accession>